<name>A0AAD1XLG1_EUPCR</name>
<gene>
    <name evidence="1" type="ORF">ECRASSUSDP1_LOCUS16299</name>
</gene>
<accession>A0AAD1XLG1</accession>
<protein>
    <submittedName>
        <fullName evidence="1">Uncharacterized protein</fullName>
    </submittedName>
</protein>
<dbReference type="EMBL" id="CAMPGE010016378">
    <property type="protein sequence ID" value="CAI2374941.1"/>
    <property type="molecule type" value="Genomic_DNA"/>
</dbReference>
<proteinExistence type="predicted"/>
<dbReference type="Gene3D" id="3.80.10.10">
    <property type="entry name" value="Ribonuclease Inhibitor"/>
    <property type="match status" value="1"/>
</dbReference>
<reference evidence="1" key="1">
    <citation type="submission" date="2023-07" db="EMBL/GenBank/DDBJ databases">
        <authorList>
            <consortium name="AG Swart"/>
            <person name="Singh M."/>
            <person name="Singh A."/>
            <person name="Seah K."/>
            <person name="Emmerich C."/>
        </authorList>
    </citation>
    <scope>NUCLEOTIDE SEQUENCE</scope>
    <source>
        <strain evidence="1">DP1</strain>
    </source>
</reference>
<dbReference type="Proteomes" id="UP001295684">
    <property type="component" value="Unassembled WGS sequence"/>
</dbReference>
<evidence type="ECO:0000313" key="1">
    <source>
        <dbReference type="EMBL" id="CAI2374941.1"/>
    </source>
</evidence>
<comment type="caution">
    <text evidence="1">The sequence shown here is derived from an EMBL/GenBank/DDBJ whole genome shotgun (WGS) entry which is preliminary data.</text>
</comment>
<keyword evidence="2" id="KW-1185">Reference proteome</keyword>
<dbReference type="InterPro" id="IPR032675">
    <property type="entry name" value="LRR_dom_sf"/>
</dbReference>
<evidence type="ECO:0000313" key="2">
    <source>
        <dbReference type="Proteomes" id="UP001295684"/>
    </source>
</evidence>
<sequence>MKYALKFDKDKELYLHTLGFSDIKFMTKLSPFTIPEISSITINLLPKRSKNIATFLNNCYPKQVQHTTLICLENLTPLESYFPEFIKIAPKITHKMCFAAFKISERQLKRIFSAFKHVKALIFYRSKLSVPTAPDFSSALKLSQIQHLSLNRCDEVTTSDWSKSFNELQNLIQGLASSEDFREKLAKMVIKKSCLGEKCIRTLMDENGFQKVVIET</sequence>
<dbReference type="AlphaFoldDB" id="A0AAD1XLG1"/>
<organism evidence="1 2">
    <name type="scientific">Euplotes crassus</name>
    <dbReference type="NCBI Taxonomy" id="5936"/>
    <lineage>
        <taxon>Eukaryota</taxon>
        <taxon>Sar</taxon>
        <taxon>Alveolata</taxon>
        <taxon>Ciliophora</taxon>
        <taxon>Intramacronucleata</taxon>
        <taxon>Spirotrichea</taxon>
        <taxon>Hypotrichia</taxon>
        <taxon>Euplotida</taxon>
        <taxon>Euplotidae</taxon>
        <taxon>Moneuplotes</taxon>
    </lineage>
</organism>